<dbReference type="InterPro" id="IPR036052">
    <property type="entry name" value="TrpB-like_PALP_sf"/>
</dbReference>
<dbReference type="EMBL" id="DSWI01000016">
    <property type="protein sequence ID" value="HFG20685.1"/>
    <property type="molecule type" value="Genomic_DNA"/>
</dbReference>
<gene>
    <name evidence="6" type="ORF">ENS82_08210</name>
</gene>
<comment type="cofactor">
    <cofactor evidence="1">
        <name>pyridoxal 5'-phosphate</name>
        <dbReference type="ChEBI" id="CHEBI:597326"/>
    </cofactor>
</comment>
<dbReference type="PANTHER" id="PTHR48078:SF17">
    <property type="entry name" value="THREONINE DEHYDRATASE"/>
    <property type="match status" value="1"/>
</dbReference>
<keyword evidence="3" id="KW-0456">Lyase</keyword>
<dbReference type="GO" id="GO:0006565">
    <property type="term" value="P:L-serine catabolic process"/>
    <property type="evidence" value="ECO:0007669"/>
    <property type="project" value="TreeGrafter"/>
</dbReference>
<dbReference type="Gene3D" id="3.40.50.1100">
    <property type="match status" value="2"/>
</dbReference>
<evidence type="ECO:0000313" key="6">
    <source>
        <dbReference type="EMBL" id="HFG20685.1"/>
    </source>
</evidence>
<feature type="domain" description="DUF2087" evidence="5">
    <location>
        <begin position="25"/>
        <end position="94"/>
    </location>
</feature>
<evidence type="ECO:0000256" key="3">
    <source>
        <dbReference type="ARBA" id="ARBA00023239"/>
    </source>
</evidence>
<accession>A0A7C3HZY7</accession>
<evidence type="ECO:0000259" key="5">
    <source>
        <dbReference type="Pfam" id="PF09860"/>
    </source>
</evidence>
<dbReference type="GO" id="GO:0009097">
    <property type="term" value="P:isoleucine biosynthetic process"/>
    <property type="evidence" value="ECO:0007669"/>
    <property type="project" value="TreeGrafter"/>
</dbReference>
<protein>
    <submittedName>
        <fullName evidence="6">Pyridoxal-phosphate dependent enzyme</fullName>
    </submittedName>
</protein>
<dbReference type="GO" id="GO:0003941">
    <property type="term" value="F:L-serine ammonia-lyase activity"/>
    <property type="evidence" value="ECO:0007669"/>
    <property type="project" value="TreeGrafter"/>
</dbReference>
<evidence type="ECO:0000256" key="1">
    <source>
        <dbReference type="ARBA" id="ARBA00001933"/>
    </source>
</evidence>
<dbReference type="InterPro" id="IPR050147">
    <property type="entry name" value="Ser/Thr_Dehydratase"/>
</dbReference>
<dbReference type="Pfam" id="PF09860">
    <property type="entry name" value="DUF2087"/>
    <property type="match status" value="1"/>
</dbReference>
<dbReference type="GO" id="GO:0004794">
    <property type="term" value="F:threonine deaminase activity"/>
    <property type="evidence" value="ECO:0007669"/>
    <property type="project" value="TreeGrafter"/>
</dbReference>
<dbReference type="AlphaFoldDB" id="A0A7C3HZY7"/>
<sequence>MTETKSAQPASYLRLRPLLNPLGQVVRWPAGPGEKSLVVEYLARKFQTNQRYSEVQVGEILCNWHTFQNPALLRRELVERGFLTREANGSSYMRTALGVSDIPHRLKLENIQQAAQVIDPVFLNTPQFPAESLSEMLGLELVVKVETLNPIRSFKGRGADYFISKVVERGDTRQLVCASAGNFGQAMAYACRKHGLPLVVYASVNANPLKVERMRALGAEVRLVGEDFDAAKLEAKRYCQETGAWMVEDGKEPEISEGAGSIAVELLQYQGPLEAVVVPLGNGALLGGVARWVKALTPEVRVVGVGAAGAPAMAESWRSGTLVQHPRIYTIADGIGVRVPIPEALQDMEGLVDEVLLVTDAALLEAMRRAHTHLGLVLEPSGAAGLAAIQENPNLFAGKRVATVLCGSNLTEEQMKAWL</sequence>
<dbReference type="GO" id="GO:0006567">
    <property type="term" value="P:L-threonine catabolic process"/>
    <property type="evidence" value="ECO:0007669"/>
    <property type="project" value="TreeGrafter"/>
</dbReference>
<evidence type="ECO:0000256" key="2">
    <source>
        <dbReference type="ARBA" id="ARBA00022898"/>
    </source>
</evidence>
<dbReference type="CDD" id="cd01562">
    <property type="entry name" value="Thr-dehyd"/>
    <property type="match status" value="1"/>
</dbReference>
<evidence type="ECO:0000259" key="4">
    <source>
        <dbReference type="Pfam" id="PF00291"/>
    </source>
</evidence>
<dbReference type="PANTHER" id="PTHR48078">
    <property type="entry name" value="THREONINE DEHYDRATASE, MITOCHONDRIAL-RELATED"/>
    <property type="match status" value="1"/>
</dbReference>
<organism evidence="6">
    <name type="scientific">Meiothermus ruber</name>
    <dbReference type="NCBI Taxonomy" id="277"/>
    <lineage>
        <taxon>Bacteria</taxon>
        <taxon>Thermotogati</taxon>
        <taxon>Deinococcota</taxon>
        <taxon>Deinococci</taxon>
        <taxon>Thermales</taxon>
        <taxon>Thermaceae</taxon>
        <taxon>Meiothermus</taxon>
    </lineage>
</organism>
<keyword evidence="2" id="KW-0663">Pyridoxal phosphate</keyword>
<proteinExistence type="predicted"/>
<comment type="caution">
    <text evidence="6">The sequence shown here is derived from an EMBL/GenBank/DDBJ whole genome shotgun (WGS) entry which is preliminary data.</text>
</comment>
<dbReference type="SUPFAM" id="SSF53686">
    <property type="entry name" value="Tryptophan synthase beta subunit-like PLP-dependent enzymes"/>
    <property type="match status" value="1"/>
</dbReference>
<dbReference type="InterPro" id="IPR018656">
    <property type="entry name" value="DUF2087"/>
</dbReference>
<feature type="domain" description="Tryptophan synthase beta chain-like PALP" evidence="4">
    <location>
        <begin position="122"/>
        <end position="407"/>
    </location>
</feature>
<name>A0A7C3HZY7_MEIRU</name>
<dbReference type="Pfam" id="PF00291">
    <property type="entry name" value="PALP"/>
    <property type="match status" value="1"/>
</dbReference>
<reference evidence="6" key="1">
    <citation type="journal article" date="2020" name="mSystems">
        <title>Genome- and Community-Level Interaction Insights into Carbon Utilization and Element Cycling Functions of Hydrothermarchaeota in Hydrothermal Sediment.</title>
        <authorList>
            <person name="Zhou Z."/>
            <person name="Liu Y."/>
            <person name="Xu W."/>
            <person name="Pan J."/>
            <person name="Luo Z.H."/>
            <person name="Li M."/>
        </authorList>
    </citation>
    <scope>NUCLEOTIDE SEQUENCE [LARGE SCALE GENOMIC DNA]</scope>
    <source>
        <strain evidence="6">SpSt-524</strain>
    </source>
</reference>
<dbReference type="InterPro" id="IPR001926">
    <property type="entry name" value="TrpB-like_PALP"/>
</dbReference>